<dbReference type="Gene3D" id="3.40.109.30">
    <property type="entry name" value="putative nitroreductase (tm1586), domain 2"/>
    <property type="match status" value="1"/>
</dbReference>
<name>F1TI61_9FIRM</name>
<sequence length="254" mass="28669">MINEELYKTIFTRKSIRKYDMTSLTDEKLIEIKNFADNVKKLLPNIKCEFSFLTDDKVKNILPIKAPHYISIYSEKKEGYLLNAGFMLQQVDLFLSSVNLGSCWLGMAKPSKEVPASKNGLDFVIMIAFGNTQEKLHRADKSEFKRKGISEITSISGGDQLLEAARLAPSASNSQPWYFSGNIDEIIVCREKLNLLKAPLYNRMNQIDTGIALCHLWLSIEHQGKTACFDYANSGAPKGYEYMLKVKVEGDTSC</sequence>
<comment type="similarity">
    <text evidence="2">Belongs to the nitroreductase family.</text>
</comment>
<keyword evidence="5" id="KW-0560">Oxidoreductase</keyword>
<reference evidence="7" key="2">
    <citation type="submission" date="2011-01" db="EMBL/GenBank/DDBJ databases">
        <title>The Non-contiguous Finished genome of Clostridium papyrosolvens.</title>
        <authorList>
            <person name="Lucas S."/>
            <person name="Copeland A."/>
            <person name="Lapidus A."/>
            <person name="Cheng J.-F."/>
            <person name="Goodwin L."/>
            <person name="Pitluck S."/>
            <person name="Misra M."/>
            <person name="Chertkov O."/>
            <person name="Detter J.C."/>
            <person name="Han C."/>
            <person name="Tapia R."/>
            <person name="Land M."/>
            <person name="Hauser L."/>
            <person name="Kyrpides N."/>
            <person name="Ivanova N."/>
            <person name="Pagani I."/>
            <person name="Mouttaki H."/>
            <person name="He Z."/>
            <person name="Zhou J."/>
            <person name="Hemme C.L."/>
            <person name="Woyke T."/>
        </authorList>
    </citation>
    <scope>NUCLEOTIDE SEQUENCE [LARGE SCALE GENOMIC DNA]</scope>
    <source>
        <strain evidence="7">DSM 2782</strain>
    </source>
</reference>
<dbReference type="EMBL" id="ACXX02000019">
    <property type="protein sequence ID" value="EGD45839.1"/>
    <property type="molecule type" value="Genomic_DNA"/>
</dbReference>
<evidence type="ECO:0000313" key="8">
    <source>
        <dbReference type="Proteomes" id="UP000003860"/>
    </source>
</evidence>
<proteinExistence type="inferred from homology"/>
<dbReference type="eggNOG" id="COG0778">
    <property type="taxonomic scope" value="Bacteria"/>
</dbReference>
<dbReference type="PANTHER" id="PTHR43673">
    <property type="entry name" value="NAD(P)H NITROREDUCTASE YDGI-RELATED"/>
    <property type="match status" value="1"/>
</dbReference>
<dbReference type="Gene3D" id="3.40.109.10">
    <property type="entry name" value="NADH Oxidase"/>
    <property type="match status" value="1"/>
</dbReference>
<organism evidence="7 8">
    <name type="scientific">Ruminiclostridium papyrosolvens DSM 2782</name>
    <dbReference type="NCBI Taxonomy" id="588581"/>
    <lineage>
        <taxon>Bacteria</taxon>
        <taxon>Bacillati</taxon>
        <taxon>Bacillota</taxon>
        <taxon>Clostridia</taxon>
        <taxon>Eubacteriales</taxon>
        <taxon>Oscillospiraceae</taxon>
        <taxon>Ruminiclostridium</taxon>
    </lineage>
</organism>
<dbReference type="GO" id="GO:0016491">
    <property type="term" value="F:oxidoreductase activity"/>
    <property type="evidence" value="ECO:0007669"/>
    <property type="project" value="UniProtKB-KW"/>
</dbReference>
<dbReference type="RefSeq" id="WP_004622283.1">
    <property type="nucleotide sequence ID" value="NZ_ACXX02000019.1"/>
</dbReference>
<comment type="cofactor">
    <cofactor evidence="1">
        <name>FMN</name>
        <dbReference type="ChEBI" id="CHEBI:58210"/>
    </cofactor>
</comment>
<dbReference type="SUPFAM" id="SSF55469">
    <property type="entry name" value="FMN-dependent nitroreductase-like"/>
    <property type="match status" value="1"/>
</dbReference>
<protein>
    <recommendedName>
        <fullName evidence="6">Putative nitroreductase TM1586 domain-containing protein</fullName>
    </recommendedName>
</protein>
<dbReference type="OrthoDB" id="9814075at2"/>
<evidence type="ECO:0000256" key="5">
    <source>
        <dbReference type="ARBA" id="ARBA00023002"/>
    </source>
</evidence>
<evidence type="ECO:0000256" key="4">
    <source>
        <dbReference type="ARBA" id="ARBA00022643"/>
    </source>
</evidence>
<feature type="domain" description="Putative nitroreductase TM1586" evidence="6">
    <location>
        <begin position="5"/>
        <end position="219"/>
    </location>
</feature>
<dbReference type="Proteomes" id="UP000003860">
    <property type="component" value="Unassembled WGS sequence"/>
</dbReference>
<gene>
    <name evidence="7" type="ORF">Cpap_0208</name>
</gene>
<evidence type="ECO:0000256" key="3">
    <source>
        <dbReference type="ARBA" id="ARBA00022630"/>
    </source>
</evidence>
<evidence type="ECO:0000259" key="6">
    <source>
        <dbReference type="Pfam" id="PF14512"/>
    </source>
</evidence>
<keyword evidence="4" id="KW-0288">FMN</keyword>
<evidence type="ECO:0000256" key="1">
    <source>
        <dbReference type="ARBA" id="ARBA00001917"/>
    </source>
</evidence>
<dbReference type="STRING" id="588581.Cpap_0208"/>
<dbReference type="AlphaFoldDB" id="F1TI61"/>
<reference evidence="7" key="1">
    <citation type="submission" date="2009-07" db="EMBL/GenBank/DDBJ databases">
        <authorList>
            <consortium name="US DOE Joint Genome Institute (JGI-PGF)"/>
            <person name="Lucas S."/>
            <person name="Copeland A."/>
            <person name="Lapidus A."/>
            <person name="Glavina del Rio T."/>
            <person name="Tice H."/>
            <person name="Bruce D."/>
            <person name="Goodwin L."/>
            <person name="Pitluck S."/>
            <person name="Larimer F."/>
            <person name="Land M.L."/>
            <person name="Mouttaki H."/>
            <person name="He Z."/>
            <person name="Zhou J."/>
            <person name="Hemme C.L."/>
        </authorList>
    </citation>
    <scope>NUCLEOTIDE SEQUENCE [LARGE SCALE GENOMIC DNA]</scope>
    <source>
        <strain evidence="7">DSM 2782</strain>
    </source>
</reference>
<keyword evidence="3" id="KW-0285">Flavoprotein</keyword>
<dbReference type="Pfam" id="PF14512">
    <property type="entry name" value="TM1586_NiRdase"/>
    <property type="match status" value="1"/>
</dbReference>
<dbReference type="InterPro" id="IPR029478">
    <property type="entry name" value="TM1586_NiRdase"/>
</dbReference>
<dbReference type="PANTHER" id="PTHR43673:SF2">
    <property type="entry name" value="NITROREDUCTASE"/>
    <property type="match status" value="1"/>
</dbReference>
<dbReference type="InterPro" id="IPR000415">
    <property type="entry name" value="Nitroreductase-like"/>
</dbReference>
<evidence type="ECO:0000256" key="2">
    <source>
        <dbReference type="ARBA" id="ARBA00007118"/>
    </source>
</evidence>
<evidence type="ECO:0000313" key="7">
    <source>
        <dbReference type="EMBL" id="EGD45839.1"/>
    </source>
</evidence>
<accession>F1TI61</accession>
<keyword evidence="8" id="KW-1185">Reference proteome</keyword>
<comment type="caution">
    <text evidence="7">The sequence shown here is derived from an EMBL/GenBank/DDBJ whole genome shotgun (WGS) entry which is preliminary data.</text>
</comment>